<feature type="disulfide bond" description="Redox-active" evidence="3">
    <location>
        <begin position="29"/>
        <end position="32"/>
    </location>
</feature>
<dbReference type="Pfam" id="PF00085">
    <property type="entry name" value="Thioredoxin"/>
    <property type="match status" value="1"/>
</dbReference>
<feature type="non-terminal residue" evidence="5">
    <location>
        <position position="1"/>
    </location>
</feature>
<dbReference type="HOGENOM" id="CLU_090389_14_0_1"/>
<accession>A4RQI8</accession>
<dbReference type="OMA" id="DTMVGAN"/>
<dbReference type="SUPFAM" id="SSF52833">
    <property type="entry name" value="Thioredoxin-like"/>
    <property type="match status" value="1"/>
</dbReference>
<name>A4RQI8_OSTLU</name>
<dbReference type="RefSeq" id="XP_001415396.1">
    <property type="nucleotide sequence ID" value="XM_001415359.1"/>
</dbReference>
<evidence type="ECO:0000256" key="2">
    <source>
        <dbReference type="PIRSR" id="PIRSR000077-1"/>
    </source>
</evidence>
<dbReference type="EMBL" id="CP000581">
    <property type="protein sequence ID" value="ABO93688.1"/>
    <property type="molecule type" value="Genomic_DNA"/>
</dbReference>
<organism evidence="5 6">
    <name type="scientific">Ostreococcus lucimarinus (strain CCE9901)</name>
    <dbReference type="NCBI Taxonomy" id="436017"/>
    <lineage>
        <taxon>Eukaryota</taxon>
        <taxon>Viridiplantae</taxon>
        <taxon>Chlorophyta</taxon>
        <taxon>Mamiellophyceae</taxon>
        <taxon>Mamiellales</taxon>
        <taxon>Bathycoccaceae</taxon>
        <taxon>Ostreococcus</taxon>
    </lineage>
</organism>
<proteinExistence type="predicted"/>
<protein>
    <recommendedName>
        <fullName evidence="4">Thioredoxin domain-containing protein</fullName>
    </recommendedName>
</protein>
<dbReference type="Gramene" id="ABO93688">
    <property type="protein sequence ID" value="ABO93688"/>
    <property type="gene ID" value="OSTLU_9576"/>
</dbReference>
<evidence type="ECO:0000256" key="1">
    <source>
        <dbReference type="ARBA" id="ARBA00023157"/>
    </source>
</evidence>
<dbReference type="InterPro" id="IPR005746">
    <property type="entry name" value="Thioredoxin"/>
</dbReference>
<dbReference type="Gene3D" id="3.40.30.10">
    <property type="entry name" value="Glutaredoxin"/>
    <property type="match status" value="1"/>
</dbReference>
<dbReference type="InterPro" id="IPR013766">
    <property type="entry name" value="Thioredoxin_domain"/>
</dbReference>
<dbReference type="eggNOG" id="KOG0907">
    <property type="taxonomic scope" value="Eukaryota"/>
</dbReference>
<feature type="domain" description="Thioredoxin" evidence="4">
    <location>
        <begin position="1"/>
        <end position="100"/>
    </location>
</feature>
<feature type="active site" description="Nucleophile" evidence="2">
    <location>
        <position position="29"/>
    </location>
</feature>
<evidence type="ECO:0000313" key="5">
    <source>
        <dbReference type="EMBL" id="ABO93688.1"/>
    </source>
</evidence>
<feature type="site" description="Contributes to redox potential value" evidence="2">
    <location>
        <position position="30"/>
    </location>
</feature>
<sequence length="100" mass="11055">LTPIASRADFNALIAGPKPVVVDFMASWCGKCRQIAPEVDKLIDQYPDVVFAKFDTAHADLAPLSKELGIEAMPTFKFYKDGKEVNEVIGYKPKLLRDAV</sequence>
<dbReference type="InterPro" id="IPR036249">
    <property type="entry name" value="Thioredoxin-like_sf"/>
</dbReference>
<dbReference type="PIRSF" id="PIRSF000077">
    <property type="entry name" value="Thioredoxin"/>
    <property type="match status" value="1"/>
</dbReference>
<keyword evidence="6" id="KW-1185">Reference proteome</keyword>
<feature type="non-terminal residue" evidence="5">
    <location>
        <position position="100"/>
    </location>
</feature>
<dbReference type="STRING" id="436017.A4RQI8"/>
<feature type="active site" description="Nucleophile" evidence="2">
    <location>
        <position position="32"/>
    </location>
</feature>
<dbReference type="PRINTS" id="PR00421">
    <property type="entry name" value="THIOREDOXIN"/>
</dbReference>
<gene>
    <name evidence="5" type="ORF">OSTLU_9576</name>
</gene>
<evidence type="ECO:0000259" key="4">
    <source>
        <dbReference type="PROSITE" id="PS51352"/>
    </source>
</evidence>
<dbReference type="Proteomes" id="UP000001568">
    <property type="component" value="Chromosome 1"/>
</dbReference>
<keyword evidence="1 3" id="KW-1015">Disulfide bond</keyword>
<keyword evidence="3" id="KW-0676">Redox-active center</keyword>
<feature type="site" description="Deprotonates C-terminal active site Cys" evidence="2">
    <location>
        <position position="23"/>
    </location>
</feature>
<dbReference type="CDD" id="cd02947">
    <property type="entry name" value="TRX_family"/>
    <property type="match status" value="1"/>
</dbReference>
<dbReference type="GO" id="GO:0015035">
    <property type="term" value="F:protein-disulfide reductase activity"/>
    <property type="evidence" value="ECO:0007669"/>
    <property type="project" value="InterPro"/>
</dbReference>
<dbReference type="PANTHER" id="PTHR46115">
    <property type="entry name" value="THIOREDOXIN-LIKE PROTEIN 1"/>
    <property type="match status" value="1"/>
</dbReference>
<dbReference type="GeneID" id="4999730"/>
<feature type="site" description="Contributes to redox potential value" evidence="2">
    <location>
        <position position="31"/>
    </location>
</feature>
<evidence type="ECO:0000256" key="3">
    <source>
        <dbReference type="PIRSR" id="PIRSR000077-4"/>
    </source>
</evidence>
<dbReference type="AlphaFoldDB" id="A4RQI8"/>
<reference evidence="5 6" key="1">
    <citation type="journal article" date="2007" name="Proc. Natl. Acad. Sci. U.S.A.">
        <title>The tiny eukaryote Ostreococcus provides genomic insights into the paradox of plankton speciation.</title>
        <authorList>
            <person name="Palenik B."/>
            <person name="Grimwood J."/>
            <person name="Aerts A."/>
            <person name="Rouze P."/>
            <person name="Salamov A."/>
            <person name="Putnam N."/>
            <person name="Dupont C."/>
            <person name="Jorgensen R."/>
            <person name="Derelle E."/>
            <person name="Rombauts S."/>
            <person name="Zhou K."/>
            <person name="Otillar R."/>
            <person name="Merchant S.S."/>
            <person name="Podell S."/>
            <person name="Gaasterland T."/>
            <person name="Napoli C."/>
            <person name="Gendler K."/>
            <person name="Manuell A."/>
            <person name="Tai V."/>
            <person name="Vallon O."/>
            <person name="Piganeau G."/>
            <person name="Jancek S."/>
            <person name="Heijde M."/>
            <person name="Jabbari K."/>
            <person name="Bowler C."/>
            <person name="Lohr M."/>
            <person name="Robbens S."/>
            <person name="Werner G."/>
            <person name="Dubchak I."/>
            <person name="Pazour G.J."/>
            <person name="Ren Q."/>
            <person name="Paulsen I."/>
            <person name="Delwiche C."/>
            <person name="Schmutz J."/>
            <person name="Rokhsar D."/>
            <person name="Van de Peer Y."/>
            <person name="Moreau H."/>
            <person name="Grigoriev I.V."/>
        </authorList>
    </citation>
    <scope>NUCLEOTIDE SEQUENCE [LARGE SCALE GENOMIC DNA]</scope>
    <source>
        <strain evidence="5 6">CCE9901</strain>
    </source>
</reference>
<dbReference type="PROSITE" id="PS51352">
    <property type="entry name" value="THIOREDOXIN_2"/>
    <property type="match status" value="1"/>
</dbReference>
<dbReference type="OrthoDB" id="10263751at2759"/>
<dbReference type="KEGG" id="olu:OSTLU_9576"/>
<evidence type="ECO:0000313" key="6">
    <source>
        <dbReference type="Proteomes" id="UP000001568"/>
    </source>
</evidence>